<evidence type="ECO:0000313" key="3">
    <source>
        <dbReference type="Proteomes" id="UP000767334"/>
    </source>
</evidence>
<accession>A0ABS2FKI1</accession>
<dbReference type="EMBL" id="JACJLL010000122">
    <property type="protein sequence ID" value="MBM6820517.1"/>
    <property type="molecule type" value="Genomic_DNA"/>
</dbReference>
<evidence type="ECO:0000256" key="1">
    <source>
        <dbReference type="SAM" id="Phobius"/>
    </source>
</evidence>
<comment type="caution">
    <text evidence="2">The sequence shown here is derived from an EMBL/GenBank/DDBJ whole genome shotgun (WGS) entry which is preliminary data.</text>
</comment>
<dbReference type="RefSeq" id="WP_148323057.1">
    <property type="nucleotide sequence ID" value="NZ_JACJLL010000122.1"/>
</dbReference>
<keyword evidence="3" id="KW-1185">Reference proteome</keyword>
<keyword evidence="1" id="KW-1133">Transmembrane helix</keyword>
<keyword evidence="1" id="KW-0812">Transmembrane</keyword>
<evidence type="ECO:0000313" key="2">
    <source>
        <dbReference type="EMBL" id="MBM6820517.1"/>
    </source>
</evidence>
<organism evidence="2 3">
    <name type="scientific">Clostridium saudiense</name>
    <dbReference type="NCBI Taxonomy" id="1414720"/>
    <lineage>
        <taxon>Bacteria</taxon>
        <taxon>Bacillati</taxon>
        <taxon>Bacillota</taxon>
        <taxon>Clostridia</taxon>
        <taxon>Eubacteriales</taxon>
        <taxon>Clostridiaceae</taxon>
        <taxon>Clostridium</taxon>
    </lineage>
</organism>
<gene>
    <name evidence="2" type="ORF">H6A19_14450</name>
</gene>
<dbReference type="Proteomes" id="UP000767334">
    <property type="component" value="Unassembled WGS sequence"/>
</dbReference>
<keyword evidence="1" id="KW-0472">Membrane</keyword>
<proteinExistence type="predicted"/>
<name>A0ABS2FKI1_9CLOT</name>
<protein>
    <submittedName>
        <fullName evidence="2">Uncharacterized protein</fullName>
    </submittedName>
</protein>
<feature type="transmembrane region" description="Helical" evidence="1">
    <location>
        <begin position="98"/>
        <end position="117"/>
    </location>
</feature>
<reference evidence="2 3" key="1">
    <citation type="journal article" date="2021" name="Sci. Rep.">
        <title>The distribution of antibiotic resistance genes in chicken gut microbiota commensals.</title>
        <authorList>
            <person name="Juricova H."/>
            <person name="Matiasovicova J."/>
            <person name="Kubasova T."/>
            <person name="Cejkova D."/>
            <person name="Rychlik I."/>
        </authorList>
    </citation>
    <scope>NUCLEOTIDE SEQUENCE [LARGE SCALE GENOMIC DNA]</scope>
    <source>
        <strain evidence="2 3">An435</strain>
    </source>
</reference>
<sequence>MYQSIGINLSKNLDAATKRIKVPAITQRSYYKDPDNCEEEFINFYKSDSDYNNIDYDDNIRYLDDDYDDSINDDSECSCECCDECSLMDKMKNMDSKVAVMAGVGALIGFIGLYKLLKRK</sequence>